<name>A0A4Y2N3W1_ARAVE</name>
<dbReference type="InterPro" id="IPR002156">
    <property type="entry name" value="RNaseH_domain"/>
</dbReference>
<dbReference type="GO" id="GO:0003676">
    <property type="term" value="F:nucleic acid binding"/>
    <property type="evidence" value="ECO:0007669"/>
    <property type="project" value="InterPro"/>
</dbReference>
<dbReference type="Pfam" id="PF00075">
    <property type="entry name" value="RNase_H"/>
    <property type="match status" value="1"/>
</dbReference>
<comment type="caution">
    <text evidence="2">The sequence shown here is derived from an EMBL/GenBank/DDBJ whole genome shotgun (WGS) entry which is preliminary data.</text>
</comment>
<dbReference type="PROSITE" id="PS50879">
    <property type="entry name" value="RNASE_H_1"/>
    <property type="match status" value="1"/>
</dbReference>
<protein>
    <recommendedName>
        <fullName evidence="1">RNase H type-1 domain-containing protein</fullName>
    </recommendedName>
</protein>
<dbReference type="Proteomes" id="UP000499080">
    <property type="component" value="Unassembled WGS sequence"/>
</dbReference>
<evidence type="ECO:0000313" key="3">
    <source>
        <dbReference type="Proteomes" id="UP000499080"/>
    </source>
</evidence>
<evidence type="ECO:0000313" key="2">
    <source>
        <dbReference type="EMBL" id="GBN33304.1"/>
    </source>
</evidence>
<feature type="domain" description="RNase H type-1" evidence="1">
    <location>
        <begin position="1"/>
        <end position="74"/>
    </location>
</feature>
<organism evidence="2 3">
    <name type="scientific">Araneus ventricosus</name>
    <name type="common">Orbweaver spider</name>
    <name type="synonym">Epeira ventricosa</name>
    <dbReference type="NCBI Taxonomy" id="182803"/>
    <lineage>
        <taxon>Eukaryota</taxon>
        <taxon>Metazoa</taxon>
        <taxon>Ecdysozoa</taxon>
        <taxon>Arthropoda</taxon>
        <taxon>Chelicerata</taxon>
        <taxon>Arachnida</taxon>
        <taxon>Araneae</taxon>
        <taxon>Araneomorphae</taxon>
        <taxon>Entelegynae</taxon>
        <taxon>Araneoidea</taxon>
        <taxon>Araneidae</taxon>
        <taxon>Araneus</taxon>
    </lineage>
</organism>
<proteinExistence type="predicted"/>
<sequence length="168" mass="18910">MLRNKYIVYTDSKSAIDALEALSISSHPLVTKCAELSNYLIEKEVTNIAICWISGHCGIKENERADHAAKTAFLMKENFVPLVDAQRTAENLIIGSWKDIWEQQTSNELHEFHPCLEPLKLAGLNRRKVVISPQDGPYPLYTRVLIVFGTTTRVPAVPKPINGKAYFN</sequence>
<dbReference type="InterPro" id="IPR036397">
    <property type="entry name" value="RNaseH_sf"/>
</dbReference>
<dbReference type="InterPro" id="IPR012337">
    <property type="entry name" value="RNaseH-like_sf"/>
</dbReference>
<evidence type="ECO:0000259" key="1">
    <source>
        <dbReference type="PROSITE" id="PS50879"/>
    </source>
</evidence>
<dbReference type="Gene3D" id="3.30.420.10">
    <property type="entry name" value="Ribonuclease H-like superfamily/Ribonuclease H"/>
    <property type="match status" value="1"/>
</dbReference>
<keyword evidence="3" id="KW-1185">Reference proteome</keyword>
<dbReference type="SUPFAM" id="SSF53098">
    <property type="entry name" value="Ribonuclease H-like"/>
    <property type="match status" value="1"/>
</dbReference>
<dbReference type="AlphaFoldDB" id="A0A4Y2N3W1"/>
<accession>A0A4Y2N3W1</accession>
<dbReference type="GO" id="GO:0004523">
    <property type="term" value="F:RNA-DNA hybrid ribonuclease activity"/>
    <property type="evidence" value="ECO:0007669"/>
    <property type="project" value="InterPro"/>
</dbReference>
<gene>
    <name evidence="2" type="ORF">AVEN_267685_1</name>
</gene>
<dbReference type="EMBL" id="BGPR01008360">
    <property type="protein sequence ID" value="GBN33304.1"/>
    <property type="molecule type" value="Genomic_DNA"/>
</dbReference>
<reference evidence="2 3" key="1">
    <citation type="journal article" date="2019" name="Sci. Rep.">
        <title>Orb-weaving spider Araneus ventricosus genome elucidates the spidroin gene catalogue.</title>
        <authorList>
            <person name="Kono N."/>
            <person name="Nakamura H."/>
            <person name="Ohtoshi R."/>
            <person name="Moran D.A.P."/>
            <person name="Shinohara A."/>
            <person name="Yoshida Y."/>
            <person name="Fujiwara M."/>
            <person name="Mori M."/>
            <person name="Tomita M."/>
            <person name="Arakawa K."/>
        </authorList>
    </citation>
    <scope>NUCLEOTIDE SEQUENCE [LARGE SCALE GENOMIC DNA]</scope>
</reference>